<gene>
    <name evidence="16" type="ORF">MAR_018852</name>
</gene>
<comment type="subcellular location">
    <subcellularLocation>
        <location evidence="2">Chromosome</location>
        <location evidence="2">Centromere</location>
        <location evidence="2">Kinetochore</location>
    </subcellularLocation>
    <subcellularLocation>
        <location evidence="1">Chromosome</location>
        <location evidence="1">Telomere</location>
    </subcellularLocation>
</comment>
<dbReference type="SMART" id="SM00320">
    <property type="entry name" value="WD40"/>
    <property type="match status" value="3"/>
</dbReference>
<keyword evidence="11" id="KW-0779">Telomere</keyword>
<evidence type="ECO:0000256" key="5">
    <source>
        <dbReference type="ARBA" id="ARBA00022574"/>
    </source>
</evidence>
<evidence type="ECO:0000256" key="11">
    <source>
        <dbReference type="ARBA" id="ARBA00022895"/>
    </source>
</evidence>
<keyword evidence="15" id="KW-0812">Transmembrane</keyword>
<dbReference type="SUPFAM" id="SSF52058">
    <property type="entry name" value="L domain-like"/>
    <property type="match status" value="2"/>
</dbReference>
<evidence type="ECO:0000256" key="1">
    <source>
        <dbReference type="ARBA" id="ARBA00004574"/>
    </source>
</evidence>
<proteinExistence type="inferred from homology"/>
<keyword evidence="11" id="KW-0158">Chromosome</keyword>
<dbReference type="InterPro" id="IPR003591">
    <property type="entry name" value="Leu-rich_rpt_typical-subtyp"/>
</dbReference>
<feature type="non-terminal residue" evidence="16">
    <location>
        <position position="1"/>
    </location>
</feature>
<protein>
    <recommendedName>
        <fullName evidence="4">Leucine-rich repeat and WD repeat-containing protein 1</fullName>
    </recommendedName>
    <alternativeName>
        <fullName evidence="13">Origin recognition complex-associated protein</fullName>
    </alternativeName>
</protein>
<dbReference type="SMART" id="SM00365">
    <property type="entry name" value="LRR_SD22"/>
    <property type="match status" value="6"/>
</dbReference>
<dbReference type="Proteomes" id="UP001164746">
    <property type="component" value="Chromosome 6"/>
</dbReference>
<dbReference type="InterPro" id="IPR050328">
    <property type="entry name" value="Dev_Immune_Receptor"/>
</dbReference>
<dbReference type="PROSITE" id="PS50082">
    <property type="entry name" value="WD_REPEATS_2"/>
    <property type="match status" value="2"/>
</dbReference>
<evidence type="ECO:0000256" key="3">
    <source>
        <dbReference type="ARBA" id="ARBA00007545"/>
    </source>
</evidence>
<dbReference type="EMBL" id="CP111017">
    <property type="protein sequence ID" value="WAR08894.1"/>
    <property type="molecule type" value="Genomic_DNA"/>
</dbReference>
<dbReference type="PROSITE" id="PS00678">
    <property type="entry name" value="WD_REPEATS_1"/>
    <property type="match status" value="1"/>
</dbReference>
<feature type="repeat" description="WD" evidence="14">
    <location>
        <begin position="111"/>
        <end position="152"/>
    </location>
</feature>
<dbReference type="Gene3D" id="3.80.10.10">
    <property type="entry name" value="Ribonuclease Inhibitor"/>
    <property type="match status" value="4"/>
</dbReference>
<feature type="transmembrane region" description="Helical" evidence="15">
    <location>
        <begin position="900"/>
        <end position="927"/>
    </location>
</feature>
<evidence type="ECO:0000256" key="8">
    <source>
        <dbReference type="ARBA" id="ARBA00022729"/>
    </source>
</evidence>
<evidence type="ECO:0000256" key="10">
    <source>
        <dbReference type="ARBA" id="ARBA00022838"/>
    </source>
</evidence>
<evidence type="ECO:0000313" key="16">
    <source>
        <dbReference type="EMBL" id="WAR08894.1"/>
    </source>
</evidence>
<keyword evidence="9" id="KW-0677">Repeat</keyword>
<accession>A0ABY7EIC6</accession>
<evidence type="ECO:0000256" key="14">
    <source>
        <dbReference type="PROSITE-ProRule" id="PRU00221"/>
    </source>
</evidence>
<dbReference type="PANTHER" id="PTHR24373:SF370">
    <property type="entry name" value="FISH-LIPS, ISOFORM E"/>
    <property type="match status" value="1"/>
</dbReference>
<dbReference type="InterPro" id="IPR001680">
    <property type="entry name" value="WD40_rpt"/>
</dbReference>
<evidence type="ECO:0000256" key="12">
    <source>
        <dbReference type="ARBA" id="ARBA00023328"/>
    </source>
</evidence>
<keyword evidence="12" id="KW-0137">Centromere</keyword>
<dbReference type="InterPro" id="IPR001611">
    <property type="entry name" value="Leu-rich_rpt"/>
</dbReference>
<keyword evidence="5 14" id="KW-0853">WD repeat</keyword>
<keyword evidence="15" id="KW-0472">Membrane</keyword>
<dbReference type="InterPro" id="IPR036322">
    <property type="entry name" value="WD40_repeat_dom_sf"/>
</dbReference>
<evidence type="ECO:0000313" key="17">
    <source>
        <dbReference type="Proteomes" id="UP001164746"/>
    </source>
</evidence>
<evidence type="ECO:0000256" key="2">
    <source>
        <dbReference type="ARBA" id="ARBA00004629"/>
    </source>
</evidence>
<evidence type="ECO:0000256" key="9">
    <source>
        <dbReference type="ARBA" id="ARBA00022737"/>
    </source>
</evidence>
<dbReference type="PANTHER" id="PTHR24373">
    <property type="entry name" value="SLIT RELATED LEUCINE-RICH REPEAT NEURONAL PROTEIN"/>
    <property type="match status" value="1"/>
</dbReference>
<organism evidence="16 17">
    <name type="scientific">Mya arenaria</name>
    <name type="common">Soft-shell clam</name>
    <dbReference type="NCBI Taxonomy" id="6604"/>
    <lineage>
        <taxon>Eukaryota</taxon>
        <taxon>Metazoa</taxon>
        <taxon>Spiralia</taxon>
        <taxon>Lophotrochozoa</taxon>
        <taxon>Mollusca</taxon>
        <taxon>Bivalvia</taxon>
        <taxon>Autobranchia</taxon>
        <taxon>Heteroconchia</taxon>
        <taxon>Euheterodonta</taxon>
        <taxon>Imparidentia</taxon>
        <taxon>Neoheterodontei</taxon>
        <taxon>Myida</taxon>
        <taxon>Myoidea</taxon>
        <taxon>Myidae</taxon>
        <taxon>Mya</taxon>
    </lineage>
</organism>
<dbReference type="Pfam" id="PF00400">
    <property type="entry name" value="WD40"/>
    <property type="match status" value="2"/>
</dbReference>
<dbReference type="Gene3D" id="2.130.10.10">
    <property type="entry name" value="YVTN repeat-like/Quinoprotein amine dehydrogenase"/>
    <property type="match status" value="1"/>
</dbReference>
<keyword evidence="8" id="KW-0732">Signal</keyword>
<dbReference type="SUPFAM" id="SSF50978">
    <property type="entry name" value="WD40 repeat-like"/>
    <property type="match status" value="1"/>
</dbReference>
<evidence type="ECO:0000256" key="4">
    <source>
        <dbReference type="ARBA" id="ARBA00015536"/>
    </source>
</evidence>
<keyword evidence="17" id="KW-1185">Reference proteome</keyword>
<evidence type="ECO:0000256" key="6">
    <source>
        <dbReference type="ARBA" id="ARBA00022614"/>
    </source>
</evidence>
<name>A0ABY7EIC6_MYAAR</name>
<evidence type="ECO:0000256" key="13">
    <source>
        <dbReference type="ARBA" id="ARBA00033046"/>
    </source>
</evidence>
<dbReference type="PROSITE" id="PS51450">
    <property type="entry name" value="LRR"/>
    <property type="match status" value="4"/>
</dbReference>
<keyword evidence="6" id="KW-0433">Leucine-rich repeat</keyword>
<dbReference type="PROSITE" id="PS50294">
    <property type="entry name" value="WD_REPEATS_REGION"/>
    <property type="match status" value="2"/>
</dbReference>
<evidence type="ECO:0000256" key="15">
    <source>
        <dbReference type="SAM" id="Phobius"/>
    </source>
</evidence>
<dbReference type="SMART" id="SM00369">
    <property type="entry name" value="LRR_TYP"/>
    <property type="match status" value="12"/>
</dbReference>
<dbReference type="InterPro" id="IPR032675">
    <property type="entry name" value="LRR_dom_sf"/>
</dbReference>
<feature type="repeat" description="WD" evidence="14">
    <location>
        <begin position="65"/>
        <end position="107"/>
    </location>
</feature>
<dbReference type="InterPro" id="IPR019775">
    <property type="entry name" value="WD40_repeat_CS"/>
</dbReference>
<reference evidence="16" key="1">
    <citation type="submission" date="2022-11" db="EMBL/GenBank/DDBJ databases">
        <title>Centuries of genome instability and evolution in soft-shell clam transmissible cancer (bioRxiv).</title>
        <authorList>
            <person name="Hart S.F.M."/>
            <person name="Yonemitsu M.A."/>
            <person name="Giersch R.M."/>
            <person name="Beal B.F."/>
            <person name="Arriagada G."/>
            <person name="Davis B.W."/>
            <person name="Ostrander E.A."/>
            <person name="Goff S.P."/>
            <person name="Metzger M.J."/>
        </authorList>
    </citation>
    <scope>NUCLEOTIDE SEQUENCE</scope>
    <source>
        <strain evidence="16">MELC-2E11</strain>
        <tissue evidence="16">Siphon/mantle</tissue>
    </source>
</reference>
<dbReference type="Pfam" id="PF13855">
    <property type="entry name" value="LRR_8"/>
    <property type="match status" value="3"/>
</dbReference>
<dbReference type="InterPro" id="IPR025875">
    <property type="entry name" value="Leu-rich_rpt_4"/>
</dbReference>
<comment type="similarity">
    <text evidence="3">Belongs to the LRWD1 family.</text>
</comment>
<evidence type="ECO:0000256" key="7">
    <source>
        <dbReference type="ARBA" id="ARBA00022705"/>
    </source>
</evidence>
<keyword evidence="7" id="KW-0235">DNA replication</keyword>
<keyword evidence="10" id="KW-0995">Kinetochore</keyword>
<feature type="non-terminal residue" evidence="16">
    <location>
        <position position="1001"/>
    </location>
</feature>
<sequence>EDHKKPLFGVIFNTFSAEDDPLLFITVGHNRYFSVLQLFFQVTMYECMQDGKIKLLQAYADPCHFVGHGTAVNELKVYPRDHNMLLSVSRDNTMRLWNIQKGNCVVIFGGVDGHRDEVLSADFNIDGSKLISCGMDHSLKMWRMDNEPIQEAIRNSNYVDCVRWMGDFVLSKSCENCIILWKAGSLEERSWRVKEGKVSILHRFDYRDCDIWYMRFCIDSEQKVKFVICLNDADPPKLKCPDSCVCSETFAVFTCRNFFKVTGHEFSSVTKEIHLTRNFHGPLLNGTFQNLNSLEVINISDSMVNFIQNGAFSGLSKLKQLILSGNSIELLDNTGELFKDTRQLEILDLSRNQLNFLPDEPFRFLPNLKVLNVSYNHLLTARLGPRFQVTTSLHVLDFSGNKIDSVQAGDFAACHSWDLIPKSVNFSDCDLKTLEADAIKAFKNLDFLGLASNLDFTYENMTLYLEALSDVTLKKLDLSYTNFSNKINLSDFTVDNLGRLSLQELYLAGNEFSSIDENLLSYLSLKKLDLRSNRLQSLDNGIAKLDQLKHLDLANNEISSVSELFKDNVGNLEFFRIANNKLTEASGINLVKAVKATEVDLSDNLLESFNIPRQLMKLKILKLQRNKLSSLNNGEPLIGLKELTHLDVSENRLSALNAFMFRDSNFIGHVNFAKNEINTISHQSFVPNCPKFLDLSENKLEAVHHFGWHDVETIILRKNLISEIHEQAFFFLHGLKDLDIHGNFILELPVDVFSQATNITSLDMHSNNMSDSQMLYEVLKPLNSLKHIDISFNNFTNFDISPLPLSNNFELVDINLSFNRLKSINPEVFSTFKLLKTVDFSRNPFHCGCENVELQNWLKTTSVQILNTQNYGYICRSPIIRGGKTLMDFEIKTFECNRNLFYIVLFSSIGGGAMFIAVAIAIGCYLVKCRRKGNLDIQSKSESVDLLGYEKKAKSDPVNEAVSPDHYVQQIRNNYIQGSPSDTLIDVEFENPNLLIDTRAY</sequence>
<keyword evidence="15" id="KW-1133">Transmembrane helix</keyword>
<dbReference type="Pfam" id="PF12799">
    <property type="entry name" value="LRR_4"/>
    <property type="match status" value="1"/>
</dbReference>
<dbReference type="InterPro" id="IPR015943">
    <property type="entry name" value="WD40/YVTN_repeat-like_dom_sf"/>
</dbReference>